<accession>A0A7I8E3J0</accession>
<evidence type="ECO:0000313" key="2">
    <source>
        <dbReference type="EMBL" id="BCL58906.1"/>
    </source>
</evidence>
<organism evidence="2 3">
    <name type="scientific">Faecalibacillus intestinalis</name>
    <dbReference type="NCBI Taxonomy" id="1982626"/>
    <lineage>
        <taxon>Bacteria</taxon>
        <taxon>Bacillati</taxon>
        <taxon>Bacillota</taxon>
        <taxon>Erysipelotrichia</taxon>
        <taxon>Erysipelotrichales</taxon>
        <taxon>Coprobacillaceae</taxon>
        <taxon>Faecalibacillus</taxon>
    </lineage>
</organism>
<dbReference type="InterPro" id="IPR036388">
    <property type="entry name" value="WH-like_DNA-bd_sf"/>
</dbReference>
<name>A0A7I8E3J0_9FIRM</name>
<dbReference type="InterPro" id="IPR047640">
    <property type="entry name" value="RpiR-like"/>
</dbReference>
<evidence type="ECO:0000313" key="3">
    <source>
        <dbReference type="Proteomes" id="UP000593842"/>
    </source>
</evidence>
<dbReference type="Pfam" id="PF01418">
    <property type="entry name" value="HTH_6"/>
    <property type="match status" value="1"/>
</dbReference>
<evidence type="ECO:0000259" key="1">
    <source>
        <dbReference type="PROSITE" id="PS51071"/>
    </source>
</evidence>
<dbReference type="PROSITE" id="PS51071">
    <property type="entry name" value="HTH_RPIR"/>
    <property type="match status" value="1"/>
</dbReference>
<dbReference type="Gene3D" id="1.10.10.10">
    <property type="entry name" value="Winged helix-like DNA-binding domain superfamily/Winged helix DNA-binding domain"/>
    <property type="match status" value="1"/>
</dbReference>
<sequence length="84" mass="9856">MSLLYKLEYQDNFTDLEKGIANYILDHKDYIVDLKITDLAELTYTSPSTISRFCKKLVEKSYNDFRIHFASSVIGDYKSKTYII</sequence>
<gene>
    <name evidence="2" type="ORF">Fi14EGH31_26180</name>
</gene>
<dbReference type="PANTHER" id="PTHR30514">
    <property type="entry name" value="GLUCOKINASE"/>
    <property type="match status" value="1"/>
</dbReference>
<dbReference type="InterPro" id="IPR009057">
    <property type="entry name" value="Homeodomain-like_sf"/>
</dbReference>
<dbReference type="GO" id="GO:0003677">
    <property type="term" value="F:DNA binding"/>
    <property type="evidence" value="ECO:0007669"/>
    <property type="project" value="InterPro"/>
</dbReference>
<dbReference type="GO" id="GO:0097367">
    <property type="term" value="F:carbohydrate derivative binding"/>
    <property type="evidence" value="ECO:0007669"/>
    <property type="project" value="InterPro"/>
</dbReference>
<reference evidence="3" key="1">
    <citation type="submission" date="2020-09" db="EMBL/GenBank/DDBJ databases">
        <title>Complete genome sequencing of Faecalibacillus intestinalis strain 14EGH31.</title>
        <authorList>
            <person name="Sakamoto M."/>
            <person name="Murakami T."/>
            <person name="Mori H."/>
        </authorList>
    </citation>
    <scope>NUCLEOTIDE SEQUENCE [LARGE SCALE GENOMIC DNA]</scope>
    <source>
        <strain evidence="3">14EGH31</strain>
    </source>
</reference>
<proteinExistence type="predicted"/>
<dbReference type="EMBL" id="AP024085">
    <property type="protein sequence ID" value="BCL58906.1"/>
    <property type="molecule type" value="Genomic_DNA"/>
</dbReference>
<feature type="domain" description="HTH rpiR-type" evidence="1">
    <location>
        <begin position="1"/>
        <end position="76"/>
    </location>
</feature>
<dbReference type="PANTHER" id="PTHR30514:SF1">
    <property type="entry name" value="HTH-TYPE TRANSCRIPTIONAL REGULATOR HEXR-RELATED"/>
    <property type="match status" value="1"/>
</dbReference>
<dbReference type="GeneID" id="70581430"/>
<protein>
    <recommendedName>
        <fullName evidence="1">HTH rpiR-type domain-containing protein</fullName>
    </recommendedName>
</protein>
<dbReference type="InterPro" id="IPR000281">
    <property type="entry name" value="HTH_RpiR"/>
</dbReference>
<dbReference type="GO" id="GO:0003700">
    <property type="term" value="F:DNA-binding transcription factor activity"/>
    <property type="evidence" value="ECO:0007669"/>
    <property type="project" value="InterPro"/>
</dbReference>
<dbReference type="RefSeq" id="WP_234697797.1">
    <property type="nucleotide sequence ID" value="NZ_AP024085.1"/>
</dbReference>
<dbReference type="KEGG" id="fit:Fi14EGH31_26180"/>
<dbReference type="AlphaFoldDB" id="A0A7I8E3J0"/>
<dbReference type="SUPFAM" id="SSF46689">
    <property type="entry name" value="Homeodomain-like"/>
    <property type="match status" value="1"/>
</dbReference>
<dbReference type="Proteomes" id="UP000593842">
    <property type="component" value="Chromosome"/>
</dbReference>